<evidence type="ECO:0000256" key="1">
    <source>
        <dbReference type="ARBA" id="ARBA00022475"/>
    </source>
</evidence>
<keyword evidence="5" id="KW-1133">Transmembrane helix</keyword>
<dbReference type="EMBL" id="CP018800">
    <property type="protein sequence ID" value="ATX82684.1"/>
    <property type="molecule type" value="Genomic_DNA"/>
</dbReference>
<accession>A0A2K8LCQ6</accession>
<dbReference type="OrthoDB" id="5292556at2"/>
<dbReference type="InterPro" id="IPR005548">
    <property type="entry name" value="Cell_div_FtsQ/DivIB_C"/>
</dbReference>
<dbReference type="KEGG" id="mfn:Ga0123462_1841"/>
<evidence type="ECO:0000259" key="7">
    <source>
        <dbReference type="Pfam" id="PF03799"/>
    </source>
</evidence>
<dbReference type="InterPro" id="IPR026579">
    <property type="entry name" value="FtsQ"/>
</dbReference>
<sequence>MSSSRSNHRRVDPELMKARRMRLISRIGKMFLFAGLTTATLATGWWLNGQMSVTSWKIEGEMELKRAIAEQLEAMENRDFLHTRPDLLRATWMQQQPDLAAVEITRVLPDALHIRAIKRVPVALWQDEKGELQLIDEKGSAYRALRRGESPDLPLLRVARDELNGAHKLLGLLAKHESSTLTSLSEIRAGSTFWQIYFSKGVTWKLPFGEERGSLAQLSTLLQQPRWRNRNWQIDARLQTRWYIRPARYGGVI</sequence>
<evidence type="ECO:0000313" key="8">
    <source>
        <dbReference type="EMBL" id="ATX82684.1"/>
    </source>
</evidence>
<name>A0A2K8LCQ6_9PROT</name>
<proteinExistence type="predicted"/>
<evidence type="ECO:0000256" key="2">
    <source>
        <dbReference type="ARBA" id="ARBA00022519"/>
    </source>
</evidence>
<dbReference type="GO" id="GO:0090529">
    <property type="term" value="P:cell septum assembly"/>
    <property type="evidence" value="ECO:0007669"/>
    <property type="project" value="InterPro"/>
</dbReference>
<keyword evidence="5" id="KW-0472">Membrane</keyword>
<evidence type="ECO:0000313" key="9">
    <source>
        <dbReference type="Proteomes" id="UP000231637"/>
    </source>
</evidence>
<keyword evidence="2" id="KW-0997">Cell inner membrane</keyword>
<keyword evidence="6" id="KW-0131">Cell cycle</keyword>
<feature type="domain" description="Cell division protein FtsQ/DivIB C-terminal" evidence="7">
    <location>
        <begin position="123"/>
        <end position="225"/>
    </location>
</feature>
<keyword evidence="3 8" id="KW-0132">Cell division</keyword>
<dbReference type="PANTHER" id="PTHR35851:SF1">
    <property type="entry name" value="CELL DIVISION PROTEIN FTSQ"/>
    <property type="match status" value="1"/>
</dbReference>
<keyword evidence="1" id="KW-1003">Cell membrane</keyword>
<keyword evidence="9" id="KW-1185">Reference proteome</keyword>
<dbReference type="PANTHER" id="PTHR35851">
    <property type="entry name" value="CELL DIVISION PROTEIN FTSQ"/>
    <property type="match status" value="1"/>
</dbReference>
<dbReference type="RefSeq" id="WP_100266006.1">
    <property type="nucleotide sequence ID" value="NZ_CP018800.1"/>
</dbReference>
<dbReference type="Proteomes" id="UP000231637">
    <property type="component" value="Chromosome"/>
</dbReference>
<evidence type="ECO:0000256" key="4">
    <source>
        <dbReference type="ARBA" id="ARBA00022692"/>
    </source>
</evidence>
<organism evidence="8 9">
    <name type="scientific">Mariprofundus ferrinatatus</name>
    <dbReference type="NCBI Taxonomy" id="1921087"/>
    <lineage>
        <taxon>Bacteria</taxon>
        <taxon>Pseudomonadati</taxon>
        <taxon>Pseudomonadota</taxon>
        <taxon>Candidatius Mariprofundia</taxon>
        <taxon>Mariprofundales</taxon>
        <taxon>Mariprofundaceae</taxon>
        <taxon>Mariprofundus</taxon>
    </lineage>
</organism>
<evidence type="ECO:0000256" key="6">
    <source>
        <dbReference type="ARBA" id="ARBA00023306"/>
    </source>
</evidence>
<keyword evidence="4" id="KW-0812">Transmembrane</keyword>
<gene>
    <name evidence="8" type="ORF">Ga0123462_1841</name>
</gene>
<dbReference type="AlphaFoldDB" id="A0A2K8LCQ6"/>
<evidence type="ECO:0000256" key="3">
    <source>
        <dbReference type="ARBA" id="ARBA00022618"/>
    </source>
</evidence>
<protein>
    <submittedName>
        <fullName evidence="8">Cell division septal protein FtsQ</fullName>
    </submittedName>
</protein>
<reference evidence="8 9" key="1">
    <citation type="submission" date="2016-12" db="EMBL/GenBank/DDBJ databases">
        <title>Isolation and genomic insights into novel planktonic Zetaproteobacteria from stratified waters of the Chesapeake Bay.</title>
        <authorList>
            <person name="McAllister S.M."/>
            <person name="Kato S."/>
            <person name="Chan C.S."/>
            <person name="Chiu B.K."/>
            <person name="Field E.K."/>
        </authorList>
    </citation>
    <scope>NUCLEOTIDE SEQUENCE [LARGE SCALE GENOMIC DNA]</scope>
    <source>
        <strain evidence="8 9">CP-8</strain>
    </source>
</reference>
<dbReference type="Pfam" id="PF03799">
    <property type="entry name" value="FtsQ_DivIB_C"/>
    <property type="match status" value="1"/>
</dbReference>
<evidence type="ECO:0000256" key="5">
    <source>
        <dbReference type="ARBA" id="ARBA00022989"/>
    </source>
</evidence>